<accession>A0ABT2K2X2</accession>
<proteinExistence type="predicted"/>
<reference evidence="1 2" key="1">
    <citation type="submission" date="2021-10" db="EMBL/GenBank/DDBJ databases">
        <title>Streptomyces gossypii sp. nov., isolated from soil collected from cotton field.</title>
        <authorList>
            <person name="Ge X."/>
            <person name="Chen X."/>
            <person name="Liu W."/>
        </authorList>
    </citation>
    <scope>NUCLEOTIDE SEQUENCE [LARGE SCALE GENOMIC DNA]</scope>
    <source>
        <strain evidence="1 2">N2-109</strain>
    </source>
</reference>
<comment type="caution">
    <text evidence="1">The sequence shown here is derived from an EMBL/GenBank/DDBJ whole genome shotgun (WGS) entry which is preliminary data.</text>
</comment>
<name>A0ABT2K2X2_9ACTN</name>
<dbReference type="EMBL" id="JAJAGO010000019">
    <property type="protein sequence ID" value="MCT2594243.1"/>
    <property type="molecule type" value="Genomic_DNA"/>
</dbReference>
<sequence>MDLSDIELDILDDMLDEWADRDRHGQLESEHRYDSAKIEAFGALYTRVYLEIKRRRKGGNR</sequence>
<evidence type="ECO:0000313" key="2">
    <source>
        <dbReference type="Proteomes" id="UP001156389"/>
    </source>
</evidence>
<evidence type="ECO:0000313" key="1">
    <source>
        <dbReference type="EMBL" id="MCT2594243.1"/>
    </source>
</evidence>
<gene>
    <name evidence="1" type="ORF">LHJ74_30785</name>
</gene>
<organism evidence="1 2">
    <name type="scientific">Streptomyces gossypii</name>
    <dbReference type="NCBI Taxonomy" id="2883101"/>
    <lineage>
        <taxon>Bacteria</taxon>
        <taxon>Bacillati</taxon>
        <taxon>Actinomycetota</taxon>
        <taxon>Actinomycetes</taxon>
        <taxon>Kitasatosporales</taxon>
        <taxon>Streptomycetaceae</taxon>
        <taxon>Streptomyces</taxon>
    </lineage>
</organism>
<dbReference type="Proteomes" id="UP001156389">
    <property type="component" value="Unassembled WGS sequence"/>
</dbReference>
<keyword evidence="2" id="KW-1185">Reference proteome</keyword>
<dbReference type="RefSeq" id="WP_260221562.1">
    <property type="nucleotide sequence ID" value="NZ_JAJAGO010000019.1"/>
</dbReference>
<protein>
    <submittedName>
        <fullName evidence="1">Uncharacterized protein</fullName>
    </submittedName>
</protein>